<organism evidence="8 9">
    <name type="scientific">Streptomonospora salina</name>
    <dbReference type="NCBI Taxonomy" id="104205"/>
    <lineage>
        <taxon>Bacteria</taxon>
        <taxon>Bacillati</taxon>
        <taxon>Actinomycetota</taxon>
        <taxon>Actinomycetes</taxon>
        <taxon>Streptosporangiales</taxon>
        <taxon>Nocardiopsidaceae</taxon>
        <taxon>Streptomonospora</taxon>
    </lineage>
</organism>
<feature type="region of interest" description="Disordered" evidence="6">
    <location>
        <begin position="307"/>
        <end position="328"/>
    </location>
</feature>
<feature type="binding site" evidence="5">
    <location>
        <position position="56"/>
    </location>
    <ligand>
        <name>ATP</name>
        <dbReference type="ChEBI" id="CHEBI:30616"/>
    </ligand>
</feature>
<dbReference type="Proteomes" id="UP000578077">
    <property type="component" value="Unassembled WGS sequence"/>
</dbReference>
<dbReference type="SUPFAM" id="SSF56112">
    <property type="entry name" value="Protein kinase-like (PK-like)"/>
    <property type="match status" value="1"/>
</dbReference>
<evidence type="ECO:0000256" key="6">
    <source>
        <dbReference type="SAM" id="MobiDB-lite"/>
    </source>
</evidence>
<evidence type="ECO:0000256" key="4">
    <source>
        <dbReference type="ARBA" id="ARBA00022840"/>
    </source>
</evidence>
<dbReference type="AlphaFoldDB" id="A0A841EE24"/>
<dbReference type="EMBL" id="JACHLY010000001">
    <property type="protein sequence ID" value="MBB5999293.1"/>
    <property type="molecule type" value="Genomic_DNA"/>
</dbReference>
<protein>
    <recommendedName>
        <fullName evidence="7">Protein kinase domain-containing protein</fullName>
    </recommendedName>
</protein>
<evidence type="ECO:0000313" key="9">
    <source>
        <dbReference type="Proteomes" id="UP000578077"/>
    </source>
</evidence>
<reference evidence="8 9" key="1">
    <citation type="submission" date="2020-08" db="EMBL/GenBank/DDBJ databases">
        <title>Sequencing the genomes of 1000 actinobacteria strains.</title>
        <authorList>
            <person name="Klenk H.-P."/>
        </authorList>
    </citation>
    <scope>NUCLEOTIDE SEQUENCE [LARGE SCALE GENOMIC DNA]</scope>
    <source>
        <strain evidence="8 9">DSM 44593</strain>
    </source>
</reference>
<feature type="compositionally biased region" description="Acidic residues" evidence="6">
    <location>
        <begin position="401"/>
        <end position="413"/>
    </location>
</feature>
<dbReference type="PANTHER" id="PTHR43289">
    <property type="entry name" value="MITOGEN-ACTIVATED PROTEIN KINASE KINASE KINASE 20-RELATED"/>
    <property type="match status" value="1"/>
</dbReference>
<evidence type="ECO:0000256" key="5">
    <source>
        <dbReference type="PROSITE-ProRule" id="PRU10141"/>
    </source>
</evidence>
<evidence type="ECO:0000256" key="1">
    <source>
        <dbReference type="ARBA" id="ARBA00022679"/>
    </source>
</evidence>
<dbReference type="RefSeq" id="WP_312862555.1">
    <property type="nucleotide sequence ID" value="NZ_BAABKT010000026.1"/>
</dbReference>
<keyword evidence="4 5" id="KW-0067">ATP-binding</keyword>
<comment type="caution">
    <text evidence="8">The sequence shown here is derived from an EMBL/GenBank/DDBJ whole genome shotgun (WGS) entry which is preliminary data.</text>
</comment>
<dbReference type="InterPro" id="IPR017441">
    <property type="entry name" value="Protein_kinase_ATP_BS"/>
</dbReference>
<evidence type="ECO:0000313" key="8">
    <source>
        <dbReference type="EMBL" id="MBB5999293.1"/>
    </source>
</evidence>
<name>A0A841EE24_9ACTN</name>
<evidence type="ECO:0000256" key="2">
    <source>
        <dbReference type="ARBA" id="ARBA00022741"/>
    </source>
</evidence>
<feature type="region of interest" description="Disordered" evidence="6">
    <location>
        <begin position="354"/>
        <end position="413"/>
    </location>
</feature>
<dbReference type="SMART" id="SM00220">
    <property type="entry name" value="S_TKc"/>
    <property type="match status" value="1"/>
</dbReference>
<evidence type="ECO:0000259" key="7">
    <source>
        <dbReference type="PROSITE" id="PS50011"/>
    </source>
</evidence>
<dbReference type="PANTHER" id="PTHR43289:SF34">
    <property type="entry name" value="SERINE_THREONINE-PROTEIN KINASE YBDM-RELATED"/>
    <property type="match status" value="1"/>
</dbReference>
<dbReference type="InterPro" id="IPR008271">
    <property type="entry name" value="Ser/Thr_kinase_AS"/>
</dbReference>
<feature type="domain" description="Protein kinase" evidence="7">
    <location>
        <begin position="28"/>
        <end position="279"/>
    </location>
</feature>
<dbReference type="PROSITE" id="PS50011">
    <property type="entry name" value="PROTEIN_KINASE_DOM"/>
    <property type="match status" value="1"/>
</dbReference>
<dbReference type="CDD" id="cd14014">
    <property type="entry name" value="STKc_PknB_like"/>
    <property type="match status" value="1"/>
</dbReference>
<dbReference type="InterPro" id="IPR011009">
    <property type="entry name" value="Kinase-like_dom_sf"/>
</dbReference>
<dbReference type="PROSITE" id="PS00108">
    <property type="entry name" value="PROTEIN_KINASE_ST"/>
    <property type="match status" value="1"/>
</dbReference>
<proteinExistence type="predicted"/>
<dbReference type="Gene3D" id="3.30.200.20">
    <property type="entry name" value="Phosphorylase Kinase, domain 1"/>
    <property type="match status" value="1"/>
</dbReference>
<dbReference type="Pfam" id="PF00069">
    <property type="entry name" value="Pkinase"/>
    <property type="match status" value="1"/>
</dbReference>
<keyword evidence="3" id="KW-0418">Kinase</keyword>
<dbReference type="InterPro" id="IPR000719">
    <property type="entry name" value="Prot_kinase_dom"/>
</dbReference>
<keyword evidence="1" id="KW-0808">Transferase</keyword>
<dbReference type="GO" id="GO:0005524">
    <property type="term" value="F:ATP binding"/>
    <property type="evidence" value="ECO:0007669"/>
    <property type="project" value="UniProtKB-UniRule"/>
</dbReference>
<accession>A0A841EE24</accession>
<gene>
    <name evidence="8" type="ORF">HNR25_003044</name>
</gene>
<dbReference type="PROSITE" id="PS00107">
    <property type="entry name" value="PROTEIN_KINASE_ATP"/>
    <property type="match status" value="1"/>
</dbReference>
<feature type="compositionally biased region" description="Gly residues" evidence="6">
    <location>
        <begin position="368"/>
        <end position="377"/>
    </location>
</feature>
<evidence type="ECO:0000256" key="3">
    <source>
        <dbReference type="ARBA" id="ARBA00022777"/>
    </source>
</evidence>
<sequence>MSSQEPHPALPPGLEPLAPGDPAYIGRYRVAGRLGAGGMGAVYAAVDEHDRCLAVKVVHREYAADPVFRARFTREVELVRRVAAFCTARFVAADAAADRPWLATEYVPGPTLRARIREHGTLSGGMLVGLAAGVAEALHAIHAAGIVHRDLKPGNLILAPDGPKVLDFGIARAVDESGITHTGGLVGSPGWVAPERYEGADATPLSDVFAWGGLVALAATGRNPFGTGQADMIAYRTLRESPDTDGVPEELLPLVRRALSRDPADRPETGELLRALAALSESTAVESAADEEPTQLVTRLLRNEWRETSGPRHDPASWASLAPPRRRRRRTPVLAAGAAVAVLAAGGGAVLWSAGPPWSQAAPEPDGADGGSGGGQQGQSAGADGAAGEGAAGAGAAAEPSESEVPEWMEGEESLTAEAPGIFLSEAEGRTVYEVTLDGVEPTGTGLEFSGTARYSGGSGQLMLNTDTFYVPDRSAVAELAPDAGDVPESARTYPASSGEIAALSPDSPEQEFAFTIPGIADPGAIVFDAGGDRHNPHLCYRTDRIYERTETNFLNNHWRAWDMCTDGDDDYD</sequence>
<keyword evidence="2 5" id="KW-0547">Nucleotide-binding</keyword>
<dbReference type="Gene3D" id="1.10.510.10">
    <property type="entry name" value="Transferase(Phosphotransferase) domain 1"/>
    <property type="match status" value="1"/>
</dbReference>
<dbReference type="GO" id="GO:0004674">
    <property type="term" value="F:protein serine/threonine kinase activity"/>
    <property type="evidence" value="ECO:0007669"/>
    <property type="project" value="TreeGrafter"/>
</dbReference>
<keyword evidence="9" id="KW-1185">Reference proteome</keyword>